<dbReference type="AlphaFoldDB" id="A0A2G9WUI3"/>
<proteinExistence type="predicted"/>
<dbReference type="Proteomes" id="UP000231070">
    <property type="component" value="Unassembled WGS sequence"/>
</dbReference>
<name>A0A2G9WUI3_9HYPH</name>
<evidence type="ECO:0000313" key="1">
    <source>
        <dbReference type="EMBL" id="PIO98368.1"/>
    </source>
</evidence>
<reference evidence="1 2" key="1">
    <citation type="submission" date="2017-08" db="EMBL/GenBank/DDBJ databases">
        <title>Pleomorphomonas carboxidotrophicus sp. nov., a new mesophilic hydrogenogenic carboxidotroph.</title>
        <authorList>
            <person name="Esquivel-Elizondo S."/>
            <person name="Krajmalnik-Brown R."/>
            <person name="Maldonado J."/>
        </authorList>
    </citation>
    <scope>NUCLEOTIDE SEQUENCE [LARGE SCALE GENOMIC DNA]</scope>
    <source>
        <strain evidence="1 2">SVCO-16</strain>
    </source>
</reference>
<protein>
    <submittedName>
        <fullName evidence="1">Uncharacterized protein</fullName>
    </submittedName>
</protein>
<comment type="caution">
    <text evidence="1">The sequence shown here is derived from an EMBL/GenBank/DDBJ whole genome shotgun (WGS) entry which is preliminary data.</text>
</comment>
<gene>
    <name evidence="1" type="ORF">CJ014_15505</name>
</gene>
<sequence>MDGDHAVVVRIVEASHQRAVARFRAMSTTERRRATVSRLEGRDVDHLERIGDWLERLLPRFGSAGRSHA</sequence>
<evidence type="ECO:0000313" key="2">
    <source>
        <dbReference type="Proteomes" id="UP000231070"/>
    </source>
</evidence>
<organism evidence="1 2">
    <name type="scientific">Pleomorphomonas carboxyditropha</name>
    <dbReference type="NCBI Taxonomy" id="2023338"/>
    <lineage>
        <taxon>Bacteria</taxon>
        <taxon>Pseudomonadati</taxon>
        <taxon>Pseudomonadota</taxon>
        <taxon>Alphaproteobacteria</taxon>
        <taxon>Hyphomicrobiales</taxon>
        <taxon>Pleomorphomonadaceae</taxon>
        <taxon>Pleomorphomonas</taxon>
    </lineage>
</organism>
<dbReference type="EMBL" id="NQVN01000010">
    <property type="protein sequence ID" value="PIO98368.1"/>
    <property type="molecule type" value="Genomic_DNA"/>
</dbReference>
<keyword evidence="2" id="KW-1185">Reference proteome</keyword>
<accession>A0A2G9WUI3</accession>